<reference evidence="10 11" key="1">
    <citation type="submission" date="2016-05" db="EMBL/GenBank/DDBJ databases">
        <title>Niabella ginsenosidivorans BS26 whole genome sequencing.</title>
        <authorList>
            <person name="Im W.T."/>
            <person name="Siddiqi M.Z."/>
        </authorList>
    </citation>
    <scope>NUCLEOTIDE SEQUENCE [LARGE SCALE GENOMIC DNA]</scope>
    <source>
        <strain evidence="10 11">BS26</strain>
    </source>
</reference>
<dbReference type="EMBL" id="CP015772">
    <property type="protein sequence ID" value="ANH82553.1"/>
    <property type="molecule type" value="Genomic_DNA"/>
</dbReference>
<dbReference type="AlphaFoldDB" id="A0A1A9I4S2"/>
<dbReference type="PANTHER" id="PTHR30386:SF26">
    <property type="entry name" value="TRANSPORT PROTEIN COMB"/>
    <property type="match status" value="1"/>
</dbReference>
<name>A0A1A9I4S2_9BACT</name>
<accession>A0A1A9I4S2</accession>
<dbReference type="SUPFAM" id="SSF111369">
    <property type="entry name" value="HlyD-like secretion proteins"/>
    <property type="match status" value="3"/>
</dbReference>
<feature type="domain" description="CusB-like beta-barrel" evidence="9">
    <location>
        <begin position="255"/>
        <end position="293"/>
    </location>
</feature>
<dbReference type="InterPro" id="IPR058792">
    <property type="entry name" value="Beta-barrel_RND_2"/>
</dbReference>
<evidence type="ECO:0000256" key="2">
    <source>
        <dbReference type="ARBA" id="ARBA00022692"/>
    </source>
</evidence>
<keyword evidence="2 6" id="KW-0812">Transmembrane</keyword>
<dbReference type="KEGG" id="nia:A8C56_17630"/>
<feature type="domain" description="Multidrug resistance protein MdtA-like alpha-helical hairpin" evidence="7">
    <location>
        <begin position="125"/>
        <end position="217"/>
    </location>
</feature>
<gene>
    <name evidence="10" type="ORF">A8C56_17630</name>
</gene>
<keyword evidence="11" id="KW-1185">Reference proteome</keyword>
<dbReference type="PANTHER" id="PTHR30386">
    <property type="entry name" value="MEMBRANE FUSION SUBUNIT OF EMRAB-TOLC MULTIDRUG EFFLUX PUMP"/>
    <property type="match status" value="1"/>
</dbReference>
<dbReference type="Pfam" id="PF25876">
    <property type="entry name" value="HH_MFP_RND"/>
    <property type="match status" value="1"/>
</dbReference>
<dbReference type="Gene3D" id="1.10.287.470">
    <property type="entry name" value="Helix hairpin bin"/>
    <property type="match status" value="2"/>
</dbReference>
<dbReference type="InterPro" id="IPR058624">
    <property type="entry name" value="MdtA-like_HH"/>
</dbReference>
<dbReference type="Gene3D" id="2.40.30.170">
    <property type="match status" value="1"/>
</dbReference>
<dbReference type="InterPro" id="IPR050739">
    <property type="entry name" value="MFP"/>
</dbReference>
<evidence type="ECO:0000259" key="9">
    <source>
        <dbReference type="Pfam" id="PF25954"/>
    </source>
</evidence>
<evidence type="ECO:0000256" key="3">
    <source>
        <dbReference type="ARBA" id="ARBA00022989"/>
    </source>
</evidence>
<evidence type="ECO:0000313" key="11">
    <source>
        <dbReference type="Proteomes" id="UP000077667"/>
    </source>
</evidence>
<keyword evidence="4 6" id="KW-0472">Membrane</keyword>
<dbReference type="RefSeq" id="WP_067758986.1">
    <property type="nucleotide sequence ID" value="NZ_CP015772.1"/>
</dbReference>
<dbReference type="STRING" id="1176587.A8C56_17630"/>
<feature type="coiled-coil region" evidence="5">
    <location>
        <begin position="128"/>
        <end position="179"/>
    </location>
</feature>
<dbReference type="OrthoDB" id="9811754at2"/>
<protein>
    <submittedName>
        <fullName evidence="10">Hemolysin D</fullName>
    </submittedName>
</protein>
<feature type="domain" description="Multidrug resistance protein MdtA-like barrel-sandwich hybrid" evidence="8">
    <location>
        <begin position="56"/>
        <end position="249"/>
    </location>
</feature>
<evidence type="ECO:0000256" key="4">
    <source>
        <dbReference type="ARBA" id="ARBA00023136"/>
    </source>
</evidence>
<organism evidence="10 11">
    <name type="scientific">Niabella ginsenosidivorans</name>
    <dbReference type="NCBI Taxonomy" id="1176587"/>
    <lineage>
        <taxon>Bacteria</taxon>
        <taxon>Pseudomonadati</taxon>
        <taxon>Bacteroidota</taxon>
        <taxon>Chitinophagia</taxon>
        <taxon>Chitinophagales</taxon>
        <taxon>Chitinophagaceae</taxon>
        <taxon>Niabella</taxon>
    </lineage>
</organism>
<evidence type="ECO:0000256" key="6">
    <source>
        <dbReference type="SAM" id="Phobius"/>
    </source>
</evidence>
<evidence type="ECO:0000256" key="5">
    <source>
        <dbReference type="SAM" id="Coils"/>
    </source>
</evidence>
<proteinExistence type="predicted"/>
<sequence>MPVAKEKSGKRTKIIYNIIYGLILTALIVWGLITYFHINDKVYTDDAQVEENVNPVNARISGYLKEIRFEEHQPVKKGDTLAVIDDAEYRIQLDKAVANLAAARAGKTVVQSDVDVAQAGTSISEANLAELKARLDNQEVNLKRYANLLKEDVVSQYQYDQVKTEYDAMKAKYQSLLSQYRSTQLTSTATSRKINVSEADIALAQAAIAQAKLNLSYCYIVAPYDGVMGRRKIATGQLISVGQILGTIVQSGEKWVTANYTESQISKIKQGQLLQLRIDALPGKRFEGRVTAISEATGSRYSAVPVDNSTGNFVKVQQRIPVRIEFTEKNNSADLALVKAGMNVEVDQ</sequence>
<dbReference type="InterPro" id="IPR058625">
    <property type="entry name" value="MdtA-like_BSH"/>
</dbReference>
<evidence type="ECO:0000259" key="7">
    <source>
        <dbReference type="Pfam" id="PF25876"/>
    </source>
</evidence>
<evidence type="ECO:0000256" key="1">
    <source>
        <dbReference type="ARBA" id="ARBA00004167"/>
    </source>
</evidence>
<dbReference type="Proteomes" id="UP000077667">
    <property type="component" value="Chromosome"/>
</dbReference>
<comment type="subcellular location">
    <subcellularLocation>
        <location evidence="1">Membrane</location>
        <topology evidence="1">Single-pass membrane protein</topology>
    </subcellularLocation>
</comment>
<evidence type="ECO:0000313" key="10">
    <source>
        <dbReference type="EMBL" id="ANH82553.1"/>
    </source>
</evidence>
<dbReference type="Pfam" id="PF25954">
    <property type="entry name" value="Beta-barrel_RND_2"/>
    <property type="match status" value="1"/>
</dbReference>
<dbReference type="GO" id="GO:0016020">
    <property type="term" value="C:membrane"/>
    <property type="evidence" value="ECO:0007669"/>
    <property type="project" value="UniProtKB-SubCell"/>
</dbReference>
<keyword evidence="5" id="KW-0175">Coiled coil</keyword>
<feature type="transmembrane region" description="Helical" evidence="6">
    <location>
        <begin position="14"/>
        <end position="38"/>
    </location>
</feature>
<dbReference type="Pfam" id="PF25917">
    <property type="entry name" value="BSH_RND"/>
    <property type="match status" value="1"/>
</dbReference>
<evidence type="ECO:0000259" key="8">
    <source>
        <dbReference type="Pfam" id="PF25917"/>
    </source>
</evidence>
<keyword evidence="3 6" id="KW-1133">Transmembrane helix</keyword>
<dbReference type="Gene3D" id="2.40.50.100">
    <property type="match status" value="1"/>
</dbReference>